<dbReference type="Gene3D" id="3.40.1350.10">
    <property type="match status" value="1"/>
</dbReference>
<proteinExistence type="inferred from homology"/>
<dbReference type="PANTHER" id="PTHR34039">
    <property type="entry name" value="UPF0102 PROTEIN YRAN"/>
    <property type="match status" value="1"/>
</dbReference>
<dbReference type="STRING" id="1618756.UV12_C0002G0076"/>
<dbReference type="PANTHER" id="PTHR34039:SF1">
    <property type="entry name" value="UPF0102 PROTEIN YRAN"/>
    <property type="match status" value="1"/>
</dbReference>
<organism evidence="3 4">
    <name type="scientific">Candidatus Nomurabacteria bacterium GW2011_GWC2_42_20</name>
    <dbReference type="NCBI Taxonomy" id="1618756"/>
    <lineage>
        <taxon>Bacteria</taxon>
        <taxon>Candidatus Nomuraibacteriota</taxon>
    </lineage>
</organism>
<accession>A0A0G0ZHP1</accession>
<evidence type="ECO:0000313" key="4">
    <source>
        <dbReference type="Proteomes" id="UP000034704"/>
    </source>
</evidence>
<dbReference type="InterPro" id="IPR003509">
    <property type="entry name" value="UPF0102_YraN-like"/>
</dbReference>
<dbReference type="Pfam" id="PF02021">
    <property type="entry name" value="UPF0102"/>
    <property type="match status" value="1"/>
</dbReference>
<evidence type="ECO:0000256" key="2">
    <source>
        <dbReference type="HAMAP-Rule" id="MF_00048"/>
    </source>
</evidence>
<dbReference type="GO" id="GO:0003676">
    <property type="term" value="F:nucleic acid binding"/>
    <property type="evidence" value="ECO:0007669"/>
    <property type="project" value="InterPro"/>
</dbReference>
<comment type="similarity">
    <text evidence="1 2">Belongs to the UPF0102 family.</text>
</comment>
<evidence type="ECO:0000313" key="3">
    <source>
        <dbReference type="EMBL" id="KKS48227.1"/>
    </source>
</evidence>
<name>A0A0G0ZHP1_9BACT</name>
<evidence type="ECO:0000256" key="1">
    <source>
        <dbReference type="ARBA" id="ARBA00006738"/>
    </source>
</evidence>
<dbReference type="AlphaFoldDB" id="A0A0G0ZHP1"/>
<sequence length="146" mass="17193">MVLMAEPTEKQKIGKIGEDVAKKYLENKGFSVICQNYRKKCGEIDIIAQKGKILHFIEVKTVTRENIGKNVSMLQRHEFANSETDSYRPEDNIHPYKLKRLARTIQMYLIEKYRGDEPDWVFDAITVKLDIYNRRARVRFLDNIVL</sequence>
<comment type="caution">
    <text evidence="3">The sequence shown here is derived from an EMBL/GenBank/DDBJ whole genome shotgun (WGS) entry which is preliminary data.</text>
</comment>
<dbReference type="InterPro" id="IPR011335">
    <property type="entry name" value="Restrct_endonuc-II-like"/>
</dbReference>
<dbReference type="SUPFAM" id="SSF52980">
    <property type="entry name" value="Restriction endonuclease-like"/>
    <property type="match status" value="1"/>
</dbReference>
<dbReference type="InterPro" id="IPR011856">
    <property type="entry name" value="tRNA_endonuc-like_dom_sf"/>
</dbReference>
<dbReference type="EMBL" id="LCDG01000002">
    <property type="protein sequence ID" value="KKS48227.1"/>
    <property type="molecule type" value="Genomic_DNA"/>
</dbReference>
<protein>
    <recommendedName>
        <fullName evidence="2">UPF0102 protein UV12_C0002G0076</fullName>
    </recommendedName>
</protein>
<dbReference type="HAMAP" id="MF_00048">
    <property type="entry name" value="UPF0102"/>
    <property type="match status" value="1"/>
</dbReference>
<gene>
    <name evidence="3" type="ORF">UV12_C0002G0076</name>
</gene>
<reference evidence="3 4" key="1">
    <citation type="journal article" date="2015" name="Nature">
        <title>rRNA introns, odd ribosomes, and small enigmatic genomes across a large radiation of phyla.</title>
        <authorList>
            <person name="Brown C.T."/>
            <person name="Hug L.A."/>
            <person name="Thomas B.C."/>
            <person name="Sharon I."/>
            <person name="Castelle C.J."/>
            <person name="Singh A."/>
            <person name="Wilkins M.J."/>
            <person name="Williams K.H."/>
            <person name="Banfield J.F."/>
        </authorList>
    </citation>
    <scope>NUCLEOTIDE SEQUENCE [LARGE SCALE GENOMIC DNA]</scope>
</reference>
<dbReference type="Proteomes" id="UP000034704">
    <property type="component" value="Unassembled WGS sequence"/>
</dbReference>